<dbReference type="InterPro" id="IPR036271">
    <property type="entry name" value="Tet_transcr_reg_TetR-rel_C_sf"/>
</dbReference>
<dbReference type="PROSITE" id="PS50977">
    <property type="entry name" value="HTH_TETR_2"/>
    <property type="match status" value="1"/>
</dbReference>
<dbReference type="PRINTS" id="PR00455">
    <property type="entry name" value="HTHTETR"/>
</dbReference>
<name>A0A4U7N783_9RHOB</name>
<evidence type="ECO:0000256" key="3">
    <source>
        <dbReference type="ARBA" id="ARBA00023163"/>
    </source>
</evidence>
<feature type="DNA-binding region" description="H-T-H motif" evidence="4">
    <location>
        <begin position="50"/>
        <end position="69"/>
    </location>
</feature>
<dbReference type="Proteomes" id="UP000306575">
    <property type="component" value="Unassembled WGS sequence"/>
</dbReference>
<feature type="domain" description="HTH tetR-type" evidence="6">
    <location>
        <begin position="27"/>
        <end position="87"/>
    </location>
</feature>
<dbReference type="InterPro" id="IPR011075">
    <property type="entry name" value="TetR_C"/>
</dbReference>
<dbReference type="GO" id="GO:0003677">
    <property type="term" value="F:DNA binding"/>
    <property type="evidence" value="ECO:0007669"/>
    <property type="project" value="UniProtKB-UniRule"/>
</dbReference>
<comment type="caution">
    <text evidence="7">The sequence shown here is derived from an EMBL/GenBank/DDBJ whole genome shotgun (WGS) entry which is preliminary data.</text>
</comment>
<dbReference type="Pfam" id="PF00440">
    <property type="entry name" value="TetR_N"/>
    <property type="match status" value="1"/>
</dbReference>
<dbReference type="EMBL" id="SULI01000003">
    <property type="protein sequence ID" value="TKZ21762.1"/>
    <property type="molecule type" value="Genomic_DNA"/>
</dbReference>
<dbReference type="PANTHER" id="PTHR47506">
    <property type="entry name" value="TRANSCRIPTIONAL REGULATORY PROTEIN"/>
    <property type="match status" value="1"/>
</dbReference>
<feature type="region of interest" description="Disordered" evidence="5">
    <location>
        <begin position="1"/>
        <end position="25"/>
    </location>
</feature>
<keyword evidence="3" id="KW-0804">Transcription</keyword>
<keyword evidence="1" id="KW-0805">Transcription regulation</keyword>
<dbReference type="SUPFAM" id="SSF48498">
    <property type="entry name" value="Tetracyclin repressor-like, C-terminal domain"/>
    <property type="match status" value="1"/>
</dbReference>
<organism evidence="7 8">
    <name type="scientific">Shimia litoralis</name>
    <dbReference type="NCBI Taxonomy" id="420403"/>
    <lineage>
        <taxon>Bacteria</taxon>
        <taxon>Pseudomonadati</taxon>
        <taxon>Pseudomonadota</taxon>
        <taxon>Alphaproteobacteria</taxon>
        <taxon>Rhodobacterales</taxon>
        <taxon>Roseobacteraceae</taxon>
    </lineage>
</organism>
<keyword evidence="8" id="KW-1185">Reference proteome</keyword>
<dbReference type="AlphaFoldDB" id="A0A4U7N783"/>
<dbReference type="RefSeq" id="WP_138015085.1">
    <property type="nucleotide sequence ID" value="NZ_SULI01000003.1"/>
</dbReference>
<protein>
    <submittedName>
        <fullName evidence="7">TetR family transcriptional regulator</fullName>
    </submittedName>
</protein>
<sequence>MQHHVQDTQKANAPRRGRPKKAGTERLETRERLVRCGIEFLTEQGYAQTGINDVLRKVGVPKGSFYHYFSSKDDFCRAVIDGYALYFAKKLDRWLLVETRAPLDRLRDFVEDGKRGLERFSYRRGCLIGNLGQELGATQDQFRTPLEAVFQDWQRRVQTCLQLAQDAGDISPDADCARLAAFFWIGWEGAILRAKLVQSSEPVDLFAETFFNTLPR</sequence>
<dbReference type="PANTHER" id="PTHR47506:SF6">
    <property type="entry name" value="HTH-TYPE TRANSCRIPTIONAL REPRESSOR NEMR"/>
    <property type="match status" value="1"/>
</dbReference>
<keyword evidence="2 4" id="KW-0238">DNA-binding</keyword>
<gene>
    <name evidence="7" type="ORF">FAP39_03950</name>
</gene>
<evidence type="ECO:0000256" key="4">
    <source>
        <dbReference type="PROSITE-ProRule" id="PRU00335"/>
    </source>
</evidence>
<dbReference type="InterPro" id="IPR001647">
    <property type="entry name" value="HTH_TetR"/>
</dbReference>
<dbReference type="OrthoDB" id="9811084at2"/>
<dbReference type="Gene3D" id="1.10.357.10">
    <property type="entry name" value="Tetracycline Repressor, domain 2"/>
    <property type="match status" value="1"/>
</dbReference>
<evidence type="ECO:0000256" key="2">
    <source>
        <dbReference type="ARBA" id="ARBA00023125"/>
    </source>
</evidence>
<dbReference type="Pfam" id="PF16925">
    <property type="entry name" value="TetR_C_13"/>
    <property type="match status" value="1"/>
</dbReference>
<evidence type="ECO:0000256" key="1">
    <source>
        <dbReference type="ARBA" id="ARBA00023015"/>
    </source>
</evidence>
<dbReference type="InterPro" id="IPR009057">
    <property type="entry name" value="Homeodomain-like_sf"/>
</dbReference>
<proteinExistence type="predicted"/>
<accession>A0A4U7N783</accession>
<evidence type="ECO:0000313" key="8">
    <source>
        <dbReference type="Proteomes" id="UP000306575"/>
    </source>
</evidence>
<dbReference type="SUPFAM" id="SSF46689">
    <property type="entry name" value="Homeodomain-like"/>
    <property type="match status" value="1"/>
</dbReference>
<evidence type="ECO:0000259" key="6">
    <source>
        <dbReference type="PROSITE" id="PS50977"/>
    </source>
</evidence>
<evidence type="ECO:0000313" key="7">
    <source>
        <dbReference type="EMBL" id="TKZ21762.1"/>
    </source>
</evidence>
<evidence type="ECO:0000256" key="5">
    <source>
        <dbReference type="SAM" id="MobiDB-lite"/>
    </source>
</evidence>
<reference evidence="7 8" key="1">
    <citation type="submission" date="2019-04" db="EMBL/GenBank/DDBJ databases">
        <title>Genome sequence of Pelagicola litoralis CL-ES2.</title>
        <authorList>
            <person name="Cao J."/>
        </authorList>
    </citation>
    <scope>NUCLEOTIDE SEQUENCE [LARGE SCALE GENOMIC DNA]</scope>
    <source>
        <strain evidence="7 8">CL-ES2</strain>
    </source>
</reference>